<evidence type="ECO:0000313" key="7">
    <source>
        <dbReference type="Proteomes" id="UP001418222"/>
    </source>
</evidence>
<keyword evidence="2" id="KW-0378">Hydrolase</keyword>
<dbReference type="Proteomes" id="UP001418222">
    <property type="component" value="Unassembled WGS sequence"/>
</dbReference>
<dbReference type="InterPro" id="IPR042201">
    <property type="entry name" value="FH2_Formin_sf"/>
</dbReference>
<feature type="domain" description="C2 tensin-type" evidence="4">
    <location>
        <begin position="200"/>
        <end position="339"/>
    </location>
</feature>
<evidence type="ECO:0000259" key="5">
    <source>
        <dbReference type="PROSITE" id="PS51444"/>
    </source>
</evidence>
<feature type="compositionally biased region" description="Pro residues" evidence="3">
    <location>
        <begin position="932"/>
        <end position="946"/>
    </location>
</feature>
<feature type="compositionally biased region" description="Pro residues" evidence="3">
    <location>
        <begin position="880"/>
        <end position="891"/>
    </location>
</feature>
<dbReference type="Gene3D" id="3.90.190.10">
    <property type="entry name" value="Protein tyrosine phosphatase superfamily"/>
    <property type="match status" value="1"/>
</dbReference>
<dbReference type="PANTHER" id="PTHR45733:SF10">
    <property type="entry name" value="FORMIN-LIKE PROTEIN 15A-RELATED"/>
    <property type="match status" value="1"/>
</dbReference>
<dbReference type="EMBL" id="JBBWWQ010000013">
    <property type="protein sequence ID" value="KAK8933443.1"/>
    <property type="molecule type" value="Genomic_DNA"/>
</dbReference>
<feature type="compositionally biased region" description="Pro residues" evidence="3">
    <location>
        <begin position="1126"/>
        <end position="1149"/>
    </location>
</feature>
<feature type="compositionally biased region" description="Polar residues" evidence="3">
    <location>
        <begin position="948"/>
        <end position="962"/>
    </location>
</feature>
<dbReference type="InterPro" id="IPR015425">
    <property type="entry name" value="FH2_Formin"/>
</dbReference>
<feature type="compositionally biased region" description="Low complexity" evidence="3">
    <location>
        <begin position="892"/>
        <end position="906"/>
    </location>
</feature>
<feature type="region of interest" description="Disordered" evidence="3">
    <location>
        <begin position="1020"/>
        <end position="1347"/>
    </location>
</feature>
<name>A0AAP0B8K6_9ASPA</name>
<dbReference type="SUPFAM" id="SSF49562">
    <property type="entry name" value="C2 domain (Calcium/lipid-binding domain, CaLB)"/>
    <property type="match status" value="1"/>
</dbReference>
<sequence>MALLRRLFYRKPPDRLLEISERVYVFDCCFSSEVLGDNQYKDYLGVIIAQLQDYFPGGSFMVCNFREGKKRNHISDILSEYDTMVMDYTIQFEGCPLLPLEMIHHFLKSSESWLSLEGQPNVLLMHCERGCWPVLAFMLAGLLLYRKQYTGEQKTLELVYKQAPKEFLHLFCSLNPQPSHLRYLQYITREGNGSEWPPNDKPFMLECIILTDVPQFDVKGGCRPVVRVYGRDLRNPAERSSLILFSTPKTKKHVRHYQQEDNALVRLNVRCNVQGDAVLECIHVDEDFDHEKVMFRIMFNTAFVESGMMLMNLEEIDLAWDSKDLFPRDFKAEVLFTDFDETSSAAAETATVDDNDELEVASTEEFFEAEEIFSTLEIAADIETLRTRTAVEDNVPTSEINVLTAKIVKKLESAIAQQSSNRLTNDRLDKFDILHPSFEPEDDATQKLTLMDDFFASEEKRIVESSSFSIVEEDSSSKYGDSETKTLYASVRSKVLQNPNGMVDEGGKFEHLTLTNSRIESSVSKVSMDISAAKRTSMVDAGHMNTDMKSMRGIYSESWLETSPSAEHGACDPNTTLSDKKIIIDKLTDGGEINLVEEGNAVEIKKCIQESGVVAPISVEQNSTESNDHECLGESSFSENDYGDHRYAKPYTIIADTEVKVIFEDSDSKHDLEKFPIPTGSLLVDQNKKFSSSDSANKKICAIEVDSDRENKSSASKGSVEAKFTNKKMRNVTWGQNTEKILPPMSKRNQAHSRPSPGLVVAKQKSNQAEASNLHSKMAKTKTVPRWISPQKTSVNASLYWPSHPPSRYNSAPPGFAFSPVHTDHERTDTANLLEDCNSWDENVASWVIVPLLSSSTTLPSEQDLDHISTSCQLEVASSPSPPTPAPPPLPHGSSTKSLLSSPDSSMVFGTYPKVPPPPKTSSMLPARTATTPPPPPPPPPQPPPSHFITSPTFSEASTRVLSPSGLPIPPSTLSQSSTKLSRSPPPPPSPPPSVFLNAPLLNPLTPLARSTHQAVILEDLAPPLPPTPPFPSTKISLSTLPSPRPHPPAPPRPPSPPPSTSASTMKYSLGASPSPSPPPSLTPYASSFIRRNSLGASPPPPPPPPPIPPPPPASFGGTSSDIRCPPTPPSKLTPDGSTPPPSPQPPPSKTNVTGSPFPPPSLGTSNRGFLGVPFPPPPPPPMPGGTLSPPPPRAHVGVPQPPPPHAHGVPPPPPPPPGGHNIAPTPPPPPGGTRGVPPPPPQPGGRVSAPSPPPPPGGRGASPNPPRSPGVPPPAPPRGPGVPPPAPPRGPSVLPPPPPRGPGAPPPIGSPNTPGGLNGPPSSSLAGGRGRGISRSAGSGSVSLAPRRSSLKPLHWVKVTRAVQGSLWADIQKSDDTPSVSEFDELELQSLFSAAVPKSDDSLKSEGRRKSLGSKSDKVNLIELRRANNTEIMLTKVKMPLSDLMSAALALDDSVLDVDQVENLIKFCPTKEEMELLQGYTGDKEKLGKCEQFFMELMKVPRVESKLRVFSFKIQFIQQVADLRKSLNTIDVACEQIRSSVKLKEVMKKFCTLEIC</sequence>
<reference evidence="6 7" key="1">
    <citation type="journal article" date="2022" name="Nat. Plants">
        <title>Genomes of leafy and leafless Platanthera orchids illuminate the evolution of mycoheterotrophy.</title>
        <authorList>
            <person name="Li M.H."/>
            <person name="Liu K.W."/>
            <person name="Li Z."/>
            <person name="Lu H.C."/>
            <person name="Ye Q.L."/>
            <person name="Zhang D."/>
            <person name="Wang J.Y."/>
            <person name="Li Y.F."/>
            <person name="Zhong Z.M."/>
            <person name="Liu X."/>
            <person name="Yu X."/>
            <person name="Liu D.K."/>
            <person name="Tu X.D."/>
            <person name="Liu B."/>
            <person name="Hao Y."/>
            <person name="Liao X.Y."/>
            <person name="Jiang Y.T."/>
            <person name="Sun W.H."/>
            <person name="Chen J."/>
            <person name="Chen Y.Q."/>
            <person name="Ai Y."/>
            <person name="Zhai J.W."/>
            <person name="Wu S.S."/>
            <person name="Zhou Z."/>
            <person name="Hsiao Y.Y."/>
            <person name="Wu W.L."/>
            <person name="Chen Y.Y."/>
            <person name="Lin Y.F."/>
            <person name="Hsu J.L."/>
            <person name="Li C.Y."/>
            <person name="Wang Z.W."/>
            <person name="Zhao X."/>
            <person name="Zhong W.Y."/>
            <person name="Ma X.K."/>
            <person name="Ma L."/>
            <person name="Huang J."/>
            <person name="Chen G.Z."/>
            <person name="Huang M.Z."/>
            <person name="Huang L."/>
            <person name="Peng D.H."/>
            <person name="Luo Y.B."/>
            <person name="Zou S.Q."/>
            <person name="Chen S.P."/>
            <person name="Lan S."/>
            <person name="Tsai W.C."/>
            <person name="Van de Peer Y."/>
            <person name="Liu Z.J."/>
        </authorList>
    </citation>
    <scope>NUCLEOTIDE SEQUENCE [LARGE SCALE GENOMIC DNA]</scope>
    <source>
        <strain evidence="6">Lor287</strain>
    </source>
</reference>
<feature type="compositionally biased region" description="Pro residues" evidence="3">
    <location>
        <begin position="1174"/>
        <end position="1244"/>
    </location>
</feature>
<evidence type="ECO:0000313" key="6">
    <source>
        <dbReference type="EMBL" id="KAK8933443.1"/>
    </source>
</evidence>
<dbReference type="Pfam" id="PF02181">
    <property type="entry name" value="FH2"/>
    <property type="match status" value="1"/>
</dbReference>
<dbReference type="PROSITE" id="PS51444">
    <property type="entry name" value="FH2"/>
    <property type="match status" value="1"/>
</dbReference>
<feature type="compositionally biased region" description="Pro residues" evidence="3">
    <location>
        <begin position="1251"/>
        <end position="1310"/>
    </location>
</feature>
<dbReference type="InterPro" id="IPR035892">
    <property type="entry name" value="C2_domain_sf"/>
</dbReference>
<keyword evidence="7" id="KW-1185">Reference proteome</keyword>
<feature type="compositionally biased region" description="Pro residues" evidence="3">
    <location>
        <begin position="1098"/>
        <end position="1114"/>
    </location>
</feature>
<feature type="compositionally biased region" description="Pro residues" evidence="3">
    <location>
        <begin position="984"/>
        <end position="994"/>
    </location>
</feature>
<feature type="domain" description="FH2" evidence="5">
    <location>
        <begin position="1342"/>
        <end position="1557"/>
    </location>
</feature>
<accession>A0AAP0B8K6</accession>
<comment type="similarity">
    <text evidence="1">Belongs to the formin-like family. Class-II subfamily.</text>
</comment>
<feature type="compositionally biased region" description="Pro residues" evidence="3">
    <location>
        <begin position="1023"/>
        <end position="1032"/>
    </location>
</feature>
<dbReference type="Pfam" id="PF10409">
    <property type="entry name" value="PTEN_C2"/>
    <property type="match status" value="1"/>
</dbReference>
<feature type="compositionally biased region" description="Pro residues" evidence="3">
    <location>
        <begin position="1043"/>
        <end position="1060"/>
    </location>
</feature>
<feature type="compositionally biased region" description="Polar residues" evidence="3">
    <location>
        <begin position="972"/>
        <end position="982"/>
    </location>
</feature>
<keyword evidence="2" id="KW-0904">Protein phosphatase</keyword>
<dbReference type="SMART" id="SM01326">
    <property type="entry name" value="PTEN_C2"/>
    <property type="match status" value="1"/>
</dbReference>
<dbReference type="InterPro" id="IPR014020">
    <property type="entry name" value="Tensin_C2-dom"/>
</dbReference>
<comment type="caution">
    <text evidence="6">The sequence shown here is derived from an EMBL/GenBank/DDBJ whole genome shotgun (WGS) entry which is preliminary data.</text>
</comment>
<feature type="region of interest" description="Disordered" evidence="3">
    <location>
        <begin position="874"/>
        <end position="1000"/>
    </location>
</feature>
<feature type="region of interest" description="Disordered" evidence="3">
    <location>
        <begin position="746"/>
        <end position="784"/>
    </location>
</feature>
<dbReference type="InterPro" id="IPR029021">
    <property type="entry name" value="Prot-tyrosine_phosphatase-like"/>
</dbReference>
<dbReference type="InterPro" id="IPR051144">
    <property type="entry name" value="Formin_homology_domain"/>
</dbReference>
<dbReference type="Gene3D" id="1.20.58.2220">
    <property type="entry name" value="Formin, FH2 domain"/>
    <property type="match status" value="1"/>
</dbReference>
<feature type="compositionally biased region" description="Polar residues" evidence="3">
    <location>
        <begin position="764"/>
        <end position="775"/>
    </location>
</feature>
<evidence type="ECO:0000259" key="4">
    <source>
        <dbReference type="PROSITE" id="PS51182"/>
    </source>
</evidence>
<evidence type="ECO:0000256" key="2">
    <source>
        <dbReference type="ARBA" id="ARBA00022912"/>
    </source>
</evidence>
<gene>
    <name evidence="6" type="primary">FH5</name>
    <name evidence="6" type="ORF">KSP39_PZI015252</name>
</gene>
<dbReference type="SUPFAM" id="SSF52799">
    <property type="entry name" value="(Phosphotyrosine protein) phosphatases II"/>
    <property type="match status" value="1"/>
</dbReference>
<dbReference type="Gene3D" id="2.60.40.1110">
    <property type="match status" value="1"/>
</dbReference>
<dbReference type="SUPFAM" id="SSF101447">
    <property type="entry name" value="Formin homology 2 domain (FH2 domain)"/>
    <property type="match status" value="1"/>
</dbReference>
<proteinExistence type="inferred from homology"/>
<dbReference type="PROSITE" id="PS51182">
    <property type="entry name" value="C2_TENSIN"/>
    <property type="match status" value="1"/>
</dbReference>
<evidence type="ECO:0000256" key="1">
    <source>
        <dbReference type="ARBA" id="ARBA00006468"/>
    </source>
</evidence>
<dbReference type="PANTHER" id="PTHR45733">
    <property type="entry name" value="FORMIN-J"/>
    <property type="match status" value="1"/>
</dbReference>
<protein>
    <submittedName>
        <fullName evidence="6">Formin-like protein 5</fullName>
    </submittedName>
</protein>
<organism evidence="6 7">
    <name type="scientific">Platanthera zijinensis</name>
    <dbReference type="NCBI Taxonomy" id="2320716"/>
    <lineage>
        <taxon>Eukaryota</taxon>
        <taxon>Viridiplantae</taxon>
        <taxon>Streptophyta</taxon>
        <taxon>Embryophyta</taxon>
        <taxon>Tracheophyta</taxon>
        <taxon>Spermatophyta</taxon>
        <taxon>Magnoliopsida</taxon>
        <taxon>Liliopsida</taxon>
        <taxon>Asparagales</taxon>
        <taxon>Orchidaceae</taxon>
        <taxon>Orchidoideae</taxon>
        <taxon>Orchideae</taxon>
        <taxon>Orchidinae</taxon>
        <taxon>Platanthera</taxon>
    </lineage>
</organism>
<dbReference type="GO" id="GO:0004721">
    <property type="term" value="F:phosphoprotein phosphatase activity"/>
    <property type="evidence" value="ECO:0007669"/>
    <property type="project" value="UniProtKB-KW"/>
</dbReference>
<feature type="compositionally biased region" description="Low complexity" evidence="3">
    <location>
        <begin position="1061"/>
        <end position="1074"/>
    </location>
</feature>
<feature type="compositionally biased region" description="Low complexity" evidence="3">
    <location>
        <begin position="1334"/>
        <end position="1346"/>
    </location>
</feature>
<evidence type="ECO:0000256" key="3">
    <source>
        <dbReference type="SAM" id="MobiDB-lite"/>
    </source>
</evidence>